<dbReference type="PANTHER" id="PTHR37984:SF7">
    <property type="entry name" value="INTEGRASE CATALYTIC DOMAIN-CONTAINING PROTEIN"/>
    <property type="match status" value="1"/>
</dbReference>
<feature type="domain" description="Integrase zinc-binding" evidence="10">
    <location>
        <begin position="467"/>
        <end position="502"/>
    </location>
</feature>
<keyword evidence="4" id="KW-0540">Nuclease</keyword>
<keyword evidence="6" id="KW-0378">Hydrolase</keyword>
<reference evidence="11 12" key="1">
    <citation type="submission" date="2019-08" db="EMBL/GenBank/DDBJ databases">
        <title>Whole genome of Aphis craccivora.</title>
        <authorList>
            <person name="Voronova N.V."/>
            <person name="Shulinski R.S."/>
            <person name="Bandarenka Y.V."/>
            <person name="Zhorov D.G."/>
            <person name="Warner D."/>
        </authorList>
    </citation>
    <scope>NUCLEOTIDE SEQUENCE [LARGE SCALE GENOMIC DNA]</scope>
    <source>
        <strain evidence="11">180601</strain>
        <tissue evidence="11">Whole Body</tissue>
    </source>
</reference>
<dbReference type="InterPro" id="IPR036397">
    <property type="entry name" value="RNaseH_sf"/>
</dbReference>
<evidence type="ECO:0000259" key="9">
    <source>
        <dbReference type="Pfam" id="PF17917"/>
    </source>
</evidence>
<dbReference type="EMBL" id="VUJU01002416">
    <property type="protein sequence ID" value="KAF0761372.1"/>
    <property type="molecule type" value="Genomic_DNA"/>
</dbReference>
<feature type="domain" description="Reverse transcriptase RNase H-like" evidence="9">
    <location>
        <begin position="344"/>
        <end position="432"/>
    </location>
</feature>
<evidence type="ECO:0000256" key="5">
    <source>
        <dbReference type="ARBA" id="ARBA00022759"/>
    </source>
</evidence>
<dbReference type="InterPro" id="IPR050951">
    <property type="entry name" value="Retrovirus_Pol_polyprotein"/>
</dbReference>
<dbReference type="AlphaFoldDB" id="A0A6G0YUB9"/>
<evidence type="ECO:0000256" key="4">
    <source>
        <dbReference type="ARBA" id="ARBA00022722"/>
    </source>
</evidence>
<protein>
    <recommendedName>
        <fullName evidence="1">RNA-directed DNA polymerase</fullName>
        <ecNumber evidence="1">2.7.7.49</ecNumber>
    </recommendedName>
</protein>
<dbReference type="Gene3D" id="1.10.340.70">
    <property type="match status" value="1"/>
</dbReference>
<dbReference type="FunFam" id="3.30.70.270:FF:000026">
    <property type="entry name" value="Transposon Ty3-G Gag-Pol polyprotein"/>
    <property type="match status" value="1"/>
</dbReference>
<keyword evidence="8" id="KW-0175">Coiled coil</keyword>
<dbReference type="InterPro" id="IPR041373">
    <property type="entry name" value="RT_RNaseH"/>
</dbReference>
<dbReference type="GO" id="GO:0004519">
    <property type="term" value="F:endonuclease activity"/>
    <property type="evidence" value="ECO:0007669"/>
    <property type="project" value="UniProtKB-KW"/>
</dbReference>
<feature type="coiled-coil region" evidence="8">
    <location>
        <begin position="214"/>
        <end position="241"/>
    </location>
</feature>
<sequence length="773" mass="90591">MASTIQHFYNSISEYCEPRKIITFQRYRFGSCIQKEGETFDEFVTELKTFTYLCGFKEEDNIICDRIVFGIRDAETKNKLLSLENLTLDKAEMLCRTREVTDKEIKEMTIDLANVHYIGREQNTSRNTWSKNKVVHGKECRECGKLNHFKIGCKNKKMYKTSVMQERCDDDEYHANDEFTVNEINSGSDINILPYDDFVKLKPQPILSNSKYKIEAYADTKQEHDNILKELINRARKYNVKFNKDKIQYCKDQVKFLGHLFDQKGMLLDPSRIEAIKNVKPPNYKKELQRLLGFINYVRSFIPKFSELTTPLRNLLKKYTEWQWTDTQTMTFNRIKDKLINAPVLSSFDSNKNIQPVAYASCSLTTNEIQWAQIEKEMAAILFACNKFHKYIYGRHVIVHSDHKPIVSIMLKDFEKIKNNRLKRIKTKLAVYDIEVKYLPGKEMFIADYLSGDYIDNCKKINIKPNLGITKTIKKAKNFYQWPNMAKDIENYINNCYLCAKLQRKYCKETLKNHNLPKRPFEKFEILLIKDKSANTVISALKPIFSKFGIPNYCVSDNVPFNNFIFKQFSKDWSFKSITTSPNYPQNNGLGVGIAKDFMRKYLETGQDLELYLLNYRSSPVAGFKYSPAEILQNKKLKTKLPVNIKTLLPKIPINLYNQMKENQLKQQKYYNKGSQLKEKVFKFNVGDSVLWLKVNVWEVGVIVGKANTPRSYIVQDVKGKRFRRTALHLKINKTNEILKQKETVRRGKVNSDIKKTRSGHLINKPKKYLNYV</sequence>
<evidence type="ECO:0000256" key="8">
    <source>
        <dbReference type="SAM" id="Coils"/>
    </source>
</evidence>
<dbReference type="GO" id="GO:0003676">
    <property type="term" value="F:nucleic acid binding"/>
    <property type="evidence" value="ECO:0007669"/>
    <property type="project" value="InterPro"/>
</dbReference>
<gene>
    <name evidence="11" type="ORF">FWK35_00016086</name>
</gene>
<accession>A0A6G0YUB9</accession>
<dbReference type="Gene3D" id="3.30.420.10">
    <property type="entry name" value="Ribonuclease H-like superfamily/Ribonuclease H"/>
    <property type="match status" value="1"/>
</dbReference>
<evidence type="ECO:0000256" key="2">
    <source>
        <dbReference type="ARBA" id="ARBA00022679"/>
    </source>
</evidence>
<comment type="caution">
    <text evidence="11">The sequence shown here is derived from an EMBL/GenBank/DDBJ whole genome shotgun (WGS) entry which is preliminary data.</text>
</comment>
<dbReference type="InterPro" id="IPR012337">
    <property type="entry name" value="RNaseH-like_sf"/>
</dbReference>
<dbReference type="Gene3D" id="3.30.70.270">
    <property type="match status" value="2"/>
</dbReference>
<evidence type="ECO:0000259" key="10">
    <source>
        <dbReference type="Pfam" id="PF17921"/>
    </source>
</evidence>
<dbReference type="Pfam" id="PF17921">
    <property type="entry name" value="Integrase_H2C2"/>
    <property type="match status" value="1"/>
</dbReference>
<organism evidence="11 12">
    <name type="scientific">Aphis craccivora</name>
    <name type="common">Cowpea aphid</name>
    <dbReference type="NCBI Taxonomy" id="307492"/>
    <lineage>
        <taxon>Eukaryota</taxon>
        <taxon>Metazoa</taxon>
        <taxon>Ecdysozoa</taxon>
        <taxon>Arthropoda</taxon>
        <taxon>Hexapoda</taxon>
        <taxon>Insecta</taxon>
        <taxon>Pterygota</taxon>
        <taxon>Neoptera</taxon>
        <taxon>Paraneoptera</taxon>
        <taxon>Hemiptera</taxon>
        <taxon>Sternorrhyncha</taxon>
        <taxon>Aphidomorpha</taxon>
        <taxon>Aphidoidea</taxon>
        <taxon>Aphididae</taxon>
        <taxon>Aphidini</taxon>
        <taxon>Aphis</taxon>
        <taxon>Aphis</taxon>
    </lineage>
</organism>
<dbReference type="EC" id="2.7.7.49" evidence="1"/>
<keyword evidence="2" id="KW-0808">Transferase</keyword>
<dbReference type="GO" id="GO:0016787">
    <property type="term" value="F:hydrolase activity"/>
    <property type="evidence" value="ECO:0007669"/>
    <property type="project" value="UniProtKB-KW"/>
</dbReference>
<name>A0A6G0YUB9_APHCR</name>
<dbReference type="OrthoDB" id="2286242at2759"/>
<keyword evidence="7" id="KW-0695">RNA-directed DNA polymerase</keyword>
<dbReference type="InterPro" id="IPR043502">
    <property type="entry name" value="DNA/RNA_pol_sf"/>
</dbReference>
<proteinExistence type="predicted"/>
<dbReference type="Pfam" id="PF17917">
    <property type="entry name" value="RT_RNaseH"/>
    <property type="match status" value="1"/>
</dbReference>
<keyword evidence="5" id="KW-0255">Endonuclease</keyword>
<dbReference type="SUPFAM" id="SSF53098">
    <property type="entry name" value="Ribonuclease H-like"/>
    <property type="match status" value="1"/>
</dbReference>
<keyword evidence="3" id="KW-0548">Nucleotidyltransferase</keyword>
<evidence type="ECO:0000256" key="3">
    <source>
        <dbReference type="ARBA" id="ARBA00022695"/>
    </source>
</evidence>
<dbReference type="PANTHER" id="PTHR37984">
    <property type="entry name" value="PROTEIN CBG26694"/>
    <property type="match status" value="1"/>
</dbReference>
<dbReference type="CDD" id="cd09274">
    <property type="entry name" value="RNase_HI_RT_Ty3"/>
    <property type="match status" value="1"/>
</dbReference>
<dbReference type="GO" id="GO:0003964">
    <property type="term" value="F:RNA-directed DNA polymerase activity"/>
    <property type="evidence" value="ECO:0007669"/>
    <property type="project" value="UniProtKB-KW"/>
</dbReference>
<evidence type="ECO:0000313" key="12">
    <source>
        <dbReference type="Proteomes" id="UP000478052"/>
    </source>
</evidence>
<dbReference type="Proteomes" id="UP000478052">
    <property type="component" value="Unassembled WGS sequence"/>
</dbReference>
<dbReference type="SUPFAM" id="SSF56672">
    <property type="entry name" value="DNA/RNA polymerases"/>
    <property type="match status" value="1"/>
</dbReference>
<evidence type="ECO:0000256" key="6">
    <source>
        <dbReference type="ARBA" id="ARBA00022801"/>
    </source>
</evidence>
<evidence type="ECO:0000313" key="11">
    <source>
        <dbReference type="EMBL" id="KAF0761372.1"/>
    </source>
</evidence>
<keyword evidence="12" id="KW-1185">Reference proteome</keyword>
<dbReference type="InterPro" id="IPR043128">
    <property type="entry name" value="Rev_trsase/Diguanyl_cyclase"/>
</dbReference>
<dbReference type="GO" id="GO:0042575">
    <property type="term" value="C:DNA polymerase complex"/>
    <property type="evidence" value="ECO:0007669"/>
    <property type="project" value="UniProtKB-ARBA"/>
</dbReference>
<dbReference type="InterPro" id="IPR041588">
    <property type="entry name" value="Integrase_H2C2"/>
</dbReference>
<evidence type="ECO:0000256" key="7">
    <source>
        <dbReference type="ARBA" id="ARBA00022918"/>
    </source>
</evidence>
<evidence type="ECO:0000256" key="1">
    <source>
        <dbReference type="ARBA" id="ARBA00012493"/>
    </source>
</evidence>